<gene>
    <name evidence="1" type="ORF">SNF14_03485</name>
</gene>
<evidence type="ECO:0000313" key="1">
    <source>
        <dbReference type="EMBL" id="MDY2586384.1"/>
    </source>
</evidence>
<keyword evidence="2" id="KW-1185">Reference proteome</keyword>
<name>A0ABU5EK02_9FLAO</name>
<dbReference type="EMBL" id="JAXDAE010000002">
    <property type="protein sequence ID" value="MDY2586384.1"/>
    <property type="molecule type" value="Genomic_DNA"/>
</dbReference>
<dbReference type="Proteomes" id="UP001285855">
    <property type="component" value="Unassembled WGS sequence"/>
</dbReference>
<reference evidence="1 2" key="1">
    <citation type="submission" date="2023-11" db="EMBL/GenBank/DDBJ databases">
        <title>Winogradskyella pelagius sp. nov., isolated from coastal sediment.</title>
        <authorList>
            <person name="Li F."/>
        </authorList>
    </citation>
    <scope>NUCLEOTIDE SEQUENCE [LARGE SCALE GENOMIC DNA]</scope>
    <source>
        <strain evidence="1 2">KCTC 23502</strain>
    </source>
</reference>
<accession>A0ABU5EK02</accession>
<organism evidence="1 2">
    <name type="scientific">Winogradskyella aquimaris</name>
    <dbReference type="NCBI Taxonomy" id="864074"/>
    <lineage>
        <taxon>Bacteria</taxon>
        <taxon>Pseudomonadati</taxon>
        <taxon>Bacteroidota</taxon>
        <taxon>Flavobacteriia</taxon>
        <taxon>Flavobacteriales</taxon>
        <taxon>Flavobacteriaceae</taxon>
        <taxon>Winogradskyella</taxon>
    </lineage>
</organism>
<comment type="caution">
    <text evidence="1">The sequence shown here is derived from an EMBL/GenBank/DDBJ whole genome shotgun (WGS) entry which is preliminary data.</text>
</comment>
<evidence type="ECO:0000313" key="2">
    <source>
        <dbReference type="Proteomes" id="UP001285855"/>
    </source>
</evidence>
<dbReference type="RefSeq" id="WP_320554756.1">
    <property type="nucleotide sequence ID" value="NZ_JAXDAE010000002.1"/>
</dbReference>
<proteinExistence type="predicted"/>
<protein>
    <submittedName>
        <fullName evidence="1">Uncharacterized protein</fullName>
    </submittedName>
</protein>
<sequence length="175" mass="20323">MRIRFFLFNISFLLLINCGNDKPSSEIKTEETKSQQPVITTKVIEDFKYTDYALSSRGETIVADWGKYKELAIQVDYLKKADLSFFNGDKSLLKGFIDTLKLSIPDTLKTNPIVSRTTIIETMVLRLNEHLTLDNIDNQLKRESVKEVLIAFSNLNYQINKKLERDLYEKIKSEF</sequence>